<gene>
    <name evidence="1" type="ORF">IDH45_00660</name>
</gene>
<dbReference type="AlphaFoldDB" id="A0A927C671"/>
<organism evidence="1 2">
    <name type="scientific">Paenibacillus oceani</name>
    <dbReference type="NCBI Taxonomy" id="2772510"/>
    <lineage>
        <taxon>Bacteria</taxon>
        <taxon>Bacillati</taxon>
        <taxon>Bacillota</taxon>
        <taxon>Bacilli</taxon>
        <taxon>Bacillales</taxon>
        <taxon>Paenibacillaceae</taxon>
        <taxon>Paenibacillus</taxon>
    </lineage>
</organism>
<dbReference type="Proteomes" id="UP000639396">
    <property type="component" value="Unassembled WGS sequence"/>
</dbReference>
<dbReference type="RefSeq" id="WP_190923684.1">
    <property type="nucleotide sequence ID" value="NZ_JACXJA010000001.1"/>
</dbReference>
<protein>
    <submittedName>
        <fullName evidence="1">DUF1836 domain-containing protein</fullName>
    </submittedName>
</protein>
<dbReference type="PANTHER" id="PTHR40056:SF1">
    <property type="entry name" value="DUF1836 DOMAIN-CONTAINING PROTEIN"/>
    <property type="match status" value="1"/>
</dbReference>
<proteinExistence type="predicted"/>
<dbReference type="PANTHER" id="PTHR40056">
    <property type="entry name" value="HYPOTHETICAL CYTOSOLIC PROTEIN"/>
    <property type="match status" value="1"/>
</dbReference>
<evidence type="ECO:0000313" key="1">
    <source>
        <dbReference type="EMBL" id="MBD2860496.1"/>
    </source>
</evidence>
<name>A0A927C671_9BACL</name>
<dbReference type="EMBL" id="JACXJA010000001">
    <property type="protein sequence ID" value="MBD2860496.1"/>
    <property type="molecule type" value="Genomic_DNA"/>
</dbReference>
<reference evidence="1" key="1">
    <citation type="submission" date="2020-09" db="EMBL/GenBank/DDBJ databases">
        <title>A novel bacterium of genus Paenibacillus, isolated from South China Sea.</title>
        <authorList>
            <person name="Huang H."/>
            <person name="Mo K."/>
            <person name="Hu Y."/>
        </authorList>
    </citation>
    <scope>NUCLEOTIDE SEQUENCE</scope>
    <source>
        <strain evidence="1">IB182363</strain>
    </source>
</reference>
<dbReference type="InterPro" id="IPR014975">
    <property type="entry name" value="DUF1836"/>
</dbReference>
<evidence type="ECO:0000313" key="2">
    <source>
        <dbReference type="Proteomes" id="UP000639396"/>
    </source>
</evidence>
<sequence>METFHLTRKQMATLLLSLQGSFDKTPVATLQEVWAKSHKADMEHGKTLGAFISTSLPPIFEKIIKMKQTGEGFSLTDIVALGNQIEYTYYSVTSVQNWVKRDFKDLIGPPRIGKKYSVDQTAVLFIIDDLKATLDFESIRKLLTLVFQNPQDDSDDLIRPLRLYAAYSYLFEELDKNNDQVLDLAGHESGKQNHDHMMEHMIKKITDSYVQTLDSLNAEQREAVSNTVLIAMVSVQTTYFQSLARRFLNATLFLQNLGTDS</sequence>
<comment type="caution">
    <text evidence="1">The sequence shown here is derived from an EMBL/GenBank/DDBJ whole genome shotgun (WGS) entry which is preliminary data.</text>
</comment>
<keyword evidence="2" id="KW-1185">Reference proteome</keyword>
<dbReference type="Pfam" id="PF08876">
    <property type="entry name" value="DUF1836"/>
    <property type="match status" value="1"/>
</dbReference>
<accession>A0A927C671</accession>